<feature type="non-terminal residue" evidence="1">
    <location>
        <position position="93"/>
    </location>
</feature>
<name>X1U139_9ZZZZ</name>
<evidence type="ECO:0000313" key="1">
    <source>
        <dbReference type="EMBL" id="GAI85979.1"/>
    </source>
</evidence>
<comment type="caution">
    <text evidence="1">The sequence shown here is derived from an EMBL/GenBank/DDBJ whole genome shotgun (WGS) entry which is preliminary data.</text>
</comment>
<accession>X1U139</accession>
<sequence>MNEEEAFLRKELRRFRALATSLQYTDRWDEALFRVHPEFQAEAIVRGYSYWLPSRLLVRVLLATGELEFKDEVCPDCGRIITKEEQRKQEIEK</sequence>
<protein>
    <submittedName>
        <fullName evidence="1">Uncharacterized protein</fullName>
    </submittedName>
</protein>
<dbReference type="EMBL" id="BARW01008606">
    <property type="protein sequence ID" value="GAI85979.1"/>
    <property type="molecule type" value="Genomic_DNA"/>
</dbReference>
<proteinExistence type="predicted"/>
<organism evidence="1">
    <name type="scientific">marine sediment metagenome</name>
    <dbReference type="NCBI Taxonomy" id="412755"/>
    <lineage>
        <taxon>unclassified sequences</taxon>
        <taxon>metagenomes</taxon>
        <taxon>ecological metagenomes</taxon>
    </lineage>
</organism>
<reference evidence="1" key="1">
    <citation type="journal article" date="2014" name="Front. Microbiol.">
        <title>High frequency of phylogenetically diverse reductive dehalogenase-homologous genes in deep subseafloor sedimentary metagenomes.</title>
        <authorList>
            <person name="Kawai M."/>
            <person name="Futagami T."/>
            <person name="Toyoda A."/>
            <person name="Takaki Y."/>
            <person name="Nishi S."/>
            <person name="Hori S."/>
            <person name="Arai W."/>
            <person name="Tsubouchi T."/>
            <person name="Morono Y."/>
            <person name="Uchiyama I."/>
            <person name="Ito T."/>
            <person name="Fujiyama A."/>
            <person name="Inagaki F."/>
            <person name="Takami H."/>
        </authorList>
    </citation>
    <scope>NUCLEOTIDE SEQUENCE</scope>
    <source>
        <strain evidence="1">Expedition CK06-06</strain>
    </source>
</reference>
<gene>
    <name evidence="1" type="ORF">S12H4_17575</name>
</gene>
<dbReference type="AlphaFoldDB" id="X1U139"/>